<proteinExistence type="predicted"/>
<evidence type="ECO:0000313" key="2">
    <source>
        <dbReference type="Proteomes" id="UP000002519"/>
    </source>
</evidence>
<dbReference type="EMBL" id="AE005174">
    <property type="protein sequence ID" value="AAG56376.1"/>
    <property type="molecule type" value="Genomic_DNA"/>
</dbReference>
<organism evidence="1 2">
    <name type="scientific">Escherichia coli O157:H7</name>
    <dbReference type="NCBI Taxonomy" id="83334"/>
    <lineage>
        <taxon>Bacteria</taxon>
        <taxon>Pseudomonadati</taxon>
        <taxon>Pseudomonadota</taxon>
        <taxon>Gammaproteobacteria</taxon>
        <taxon>Enterobacterales</taxon>
        <taxon>Enterobacteriaceae</taxon>
        <taxon>Escherichia</taxon>
    </lineage>
</organism>
<reference evidence="1 2" key="1">
    <citation type="journal article" date="2001" name="Nature">
        <title>Genome sequence of enterohaemorrhagic Escherichia coli O157:H7.</title>
        <authorList>
            <person name="Perna N.T."/>
            <person name="Plunkett G.III."/>
            <person name="Burland V."/>
            <person name="Mau B."/>
            <person name="Glasner J.D."/>
            <person name="Rose D.J."/>
            <person name="Mayhew G.F."/>
            <person name="Evans P.S."/>
            <person name="Gregor J."/>
            <person name="Kirkpatrick H.A."/>
            <person name="Posfai G."/>
            <person name="Hackett J."/>
            <person name="Klink S."/>
            <person name="Boutin A."/>
            <person name="Shao Y."/>
            <person name="Miller L."/>
            <person name="Grotbeck E.J."/>
            <person name="Davis N.W."/>
            <person name="Lim A."/>
            <person name="Dimalanta E."/>
            <person name="Potamousis K."/>
            <person name="Apodaca J."/>
            <person name="Anantharaman T.S."/>
            <person name="Lin J."/>
            <person name="Yen G."/>
            <person name="Schwartz D.C."/>
            <person name="Welch R.A."/>
            <person name="Blattner F.R."/>
        </authorList>
    </citation>
    <scope>NUCLEOTIDE SEQUENCE [LARGE SCALE GENOMIC DNA]</scope>
    <source>
        <strain evidence="2">O157:H7 / EDL933 / ATCC 700927 / EHEC</strain>
    </source>
</reference>
<dbReference type="Proteomes" id="UP000002519">
    <property type="component" value="Chromosome"/>
</dbReference>
<dbReference type="AlphaFoldDB" id="Q8X429"/>
<protein>
    <submittedName>
        <fullName evidence="1">Uncharacterized protein</fullName>
    </submittedName>
</protein>
<name>Q8X429_ECO57</name>
<evidence type="ECO:0000313" key="1">
    <source>
        <dbReference type="EMBL" id="AAG56376.1"/>
    </source>
</evidence>
<dbReference type="KEGG" id="ece:Z2325"/>
<accession>Q8X429</accession>
<gene>
    <name evidence="1" type="ordered locus">Z2325</name>
</gene>
<sequence>MNIYYDLSSNSAWLVTHGLDLRNFICKGKNYCLFVLPWR</sequence>
<dbReference type="PIR" id="D85739">
    <property type="entry name" value="D85739"/>
</dbReference>